<dbReference type="PROSITE" id="PS50013">
    <property type="entry name" value="CHROMO_2"/>
    <property type="match status" value="1"/>
</dbReference>
<dbReference type="RefSeq" id="XP_016600175.1">
    <property type="nucleotide sequence ID" value="XM_016746459.1"/>
</dbReference>
<feature type="compositionally biased region" description="Acidic residues" evidence="4">
    <location>
        <begin position="31"/>
        <end position="48"/>
    </location>
</feature>
<dbReference type="InterPro" id="IPR023780">
    <property type="entry name" value="Chromo_domain"/>
</dbReference>
<dbReference type="GO" id="GO:0000792">
    <property type="term" value="C:heterochromatin"/>
    <property type="evidence" value="ECO:0007669"/>
    <property type="project" value="UniProtKB-ARBA"/>
</dbReference>
<dbReference type="GO" id="GO:0006338">
    <property type="term" value="P:chromatin remodeling"/>
    <property type="evidence" value="ECO:0007669"/>
    <property type="project" value="UniProtKB-ARBA"/>
</dbReference>
<dbReference type="Proteomes" id="UP000030143">
    <property type="component" value="Unassembled WGS sequence"/>
</dbReference>
<keyword evidence="7" id="KW-1185">Reference proteome</keyword>
<dbReference type="AlphaFoldDB" id="A0A0A2JTU3"/>
<dbReference type="CDD" id="cd00024">
    <property type="entry name" value="CD_CSD"/>
    <property type="match status" value="1"/>
</dbReference>
<dbReference type="HOGENOM" id="CLU_045874_0_1_1"/>
<comment type="subunit">
    <text evidence="2">Component of the NuA4 histone acetyltransferase complex.</text>
</comment>
<dbReference type="SUPFAM" id="SSF54160">
    <property type="entry name" value="Chromo domain-like"/>
    <property type="match status" value="2"/>
</dbReference>
<feature type="region of interest" description="Disordered" evidence="4">
    <location>
        <begin position="129"/>
        <end position="197"/>
    </location>
</feature>
<feature type="domain" description="Chromo" evidence="5">
    <location>
        <begin position="51"/>
        <end position="134"/>
    </location>
</feature>
<gene>
    <name evidence="6" type="ORF">PEX2_091890</name>
</gene>
<feature type="compositionally biased region" description="Basic and acidic residues" evidence="4">
    <location>
        <begin position="17"/>
        <end position="30"/>
    </location>
</feature>
<dbReference type="VEuPathDB" id="FungiDB:PEXP_084620"/>
<name>A0A0A2JTU3_PENEN</name>
<dbReference type="InterPro" id="IPR016197">
    <property type="entry name" value="Chromo-like_dom_sf"/>
</dbReference>
<dbReference type="EMBL" id="JQFZ01000110">
    <property type="protein sequence ID" value="KGO58834.1"/>
    <property type="molecule type" value="Genomic_DNA"/>
</dbReference>
<evidence type="ECO:0000256" key="4">
    <source>
        <dbReference type="SAM" id="MobiDB-lite"/>
    </source>
</evidence>
<comment type="subcellular location">
    <subcellularLocation>
        <location evidence="1">Nucleus</location>
    </subcellularLocation>
</comment>
<feature type="compositionally biased region" description="Polar residues" evidence="4">
    <location>
        <begin position="180"/>
        <end position="189"/>
    </location>
</feature>
<comment type="caution">
    <text evidence="6">The sequence shown here is derived from an EMBL/GenBank/DDBJ whole genome shotgun (WGS) entry which is preliminary data.</text>
</comment>
<dbReference type="InterPro" id="IPR008251">
    <property type="entry name" value="Chromo_shadow_dom"/>
</dbReference>
<dbReference type="GO" id="GO:0005634">
    <property type="term" value="C:nucleus"/>
    <property type="evidence" value="ECO:0007669"/>
    <property type="project" value="UniProtKB-SubCell"/>
</dbReference>
<evidence type="ECO:0000256" key="1">
    <source>
        <dbReference type="ARBA" id="ARBA00004123"/>
    </source>
</evidence>
<proteinExistence type="predicted"/>
<protein>
    <submittedName>
        <fullName evidence="6">Chromo domain/shadow</fullName>
    </submittedName>
</protein>
<feature type="region of interest" description="Disordered" evidence="4">
    <location>
        <begin position="1"/>
        <end position="48"/>
    </location>
</feature>
<evidence type="ECO:0000256" key="3">
    <source>
        <dbReference type="ARBA" id="ARBA00023242"/>
    </source>
</evidence>
<dbReference type="GeneID" id="27681879"/>
<dbReference type="InterPro" id="IPR000953">
    <property type="entry name" value="Chromo/chromo_shadow_dom"/>
</dbReference>
<dbReference type="InterPro" id="IPR051219">
    <property type="entry name" value="Heterochromatin_chromo-domain"/>
</dbReference>
<organism evidence="6 7">
    <name type="scientific">Penicillium expansum</name>
    <name type="common">Blue mold rot fungus</name>
    <dbReference type="NCBI Taxonomy" id="27334"/>
    <lineage>
        <taxon>Eukaryota</taxon>
        <taxon>Fungi</taxon>
        <taxon>Dikarya</taxon>
        <taxon>Ascomycota</taxon>
        <taxon>Pezizomycotina</taxon>
        <taxon>Eurotiomycetes</taxon>
        <taxon>Eurotiomycetidae</taxon>
        <taxon>Eurotiales</taxon>
        <taxon>Aspergillaceae</taxon>
        <taxon>Penicillium</taxon>
    </lineage>
</organism>
<dbReference type="Gene3D" id="2.40.50.40">
    <property type="match status" value="2"/>
</dbReference>
<dbReference type="PANTHER" id="PTHR22812">
    <property type="entry name" value="CHROMOBOX PROTEIN"/>
    <property type="match status" value="1"/>
</dbReference>
<dbReference type="InterPro" id="IPR023779">
    <property type="entry name" value="Chromodomain_CS"/>
</dbReference>
<accession>A0A0A2JTU3</accession>
<evidence type="ECO:0000259" key="5">
    <source>
        <dbReference type="PROSITE" id="PS50013"/>
    </source>
</evidence>
<dbReference type="SMART" id="SM00300">
    <property type="entry name" value="ChSh"/>
    <property type="match status" value="1"/>
</dbReference>
<reference evidence="6 7" key="1">
    <citation type="journal article" date="2015" name="Mol. Plant Microbe Interact.">
        <title>Genome, transcriptome, and functional analyses of Penicillium expansum provide new insights into secondary metabolism and pathogenicity.</title>
        <authorList>
            <person name="Ballester A.R."/>
            <person name="Marcet-Houben M."/>
            <person name="Levin E."/>
            <person name="Sela N."/>
            <person name="Selma-Lazaro C."/>
            <person name="Carmona L."/>
            <person name="Wisniewski M."/>
            <person name="Droby S."/>
            <person name="Gonzalez-Candelas L."/>
            <person name="Gabaldon T."/>
        </authorList>
    </citation>
    <scope>NUCLEOTIDE SEQUENCE [LARGE SCALE GENOMIC DNA]</scope>
    <source>
        <strain evidence="6 7">MD-8</strain>
    </source>
</reference>
<evidence type="ECO:0000256" key="2">
    <source>
        <dbReference type="ARBA" id="ARBA00011353"/>
    </source>
</evidence>
<keyword evidence="3" id="KW-0539">Nucleus</keyword>
<dbReference type="STRING" id="27334.A0A0A2JTU3"/>
<dbReference type="Pfam" id="PF00385">
    <property type="entry name" value="Chromo"/>
    <property type="match status" value="1"/>
</dbReference>
<dbReference type="PROSITE" id="PS00598">
    <property type="entry name" value="CHROMO_1"/>
    <property type="match status" value="1"/>
</dbReference>
<evidence type="ECO:0000313" key="6">
    <source>
        <dbReference type="EMBL" id="KGO58834.1"/>
    </source>
</evidence>
<evidence type="ECO:0000313" key="7">
    <source>
        <dbReference type="Proteomes" id="UP000030143"/>
    </source>
</evidence>
<sequence>MPPPVEDMSDEESGDIPFRKESETNGKDDQDPPEDEGDEEEDEEEEEEGLYIVEDIIKHDWLDDGTLKLWVKWKGYERVQDHTWEDEEGLMYVDMLIELRNLLRAFIDEHHRDGASEVVTAYYKRIGGRPKKDEEKPAAAKPGRKRKSMGEPKLAKDSPAPAASEVKRQRRKSAPKETNKQASPSSEENGIQWLPKGKNWDKDVKEVDTIVREGDAGLMAWLEFNNGHKAKLSVQACYEKCPLKMLKFYESHLVFKDN</sequence>
<dbReference type="Pfam" id="PF01393">
    <property type="entry name" value="Chromo_shadow"/>
    <property type="match status" value="1"/>
</dbReference>